<reference evidence="1 2" key="1">
    <citation type="submission" date="2018-10" db="EMBL/GenBank/DDBJ databases">
        <authorList>
            <person name="Ekblom R."/>
            <person name="Jareborg N."/>
        </authorList>
    </citation>
    <scope>NUCLEOTIDE SEQUENCE [LARGE SCALE GENOMIC DNA]</scope>
    <source>
        <tissue evidence="1">Muscle</tissue>
    </source>
</reference>
<name>A0A9X9QB47_GULGU</name>
<comment type="caution">
    <text evidence="1">The sequence shown here is derived from an EMBL/GenBank/DDBJ whole genome shotgun (WGS) entry which is preliminary data.</text>
</comment>
<accession>A0A9X9QB47</accession>
<sequence>MEKKMFQGREEASKATNSITHNPFGVLKYKISLSSGGISCFNSQITPLFDTFPSSRVGSSKKKKKK</sequence>
<proteinExistence type="predicted"/>
<organism evidence="1 2">
    <name type="scientific">Gulo gulo</name>
    <name type="common">Wolverine</name>
    <name type="synonym">Gluton</name>
    <dbReference type="NCBI Taxonomy" id="48420"/>
    <lineage>
        <taxon>Eukaryota</taxon>
        <taxon>Metazoa</taxon>
        <taxon>Chordata</taxon>
        <taxon>Craniata</taxon>
        <taxon>Vertebrata</taxon>
        <taxon>Euteleostomi</taxon>
        <taxon>Mammalia</taxon>
        <taxon>Eutheria</taxon>
        <taxon>Laurasiatheria</taxon>
        <taxon>Carnivora</taxon>
        <taxon>Caniformia</taxon>
        <taxon>Musteloidea</taxon>
        <taxon>Mustelidae</taxon>
        <taxon>Guloninae</taxon>
        <taxon>Gulo</taxon>
    </lineage>
</organism>
<gene>
    <name evidence="1" type="ORF">BN2614_LOCUS1</name>
</gene>
<evidence type="ECO:0000313" key="1">
    <source>
        <dbReference type="EMBL" id="VCX43050.1"/>
    </source>
</evidence>
<keyword evidence="2" id="KW-1185">Reference proteome</keyword>
<dbReference type="EMBL" id="CYRY02047126">
    <property type="protein sequence ID" value="VCX43050.1"/>
    <property type="molecule type" value="Genomic_DNA"/>
</dbReference>
<dbReference type="Proteomes" id="UP000269945">
    <property type="component" value="Unassembled WGS sequence"/>
</dbReference>
<evidence type="ECO:0000313" key="2">
    <source>
        <dbReference type="Proteomes" id="UP000269945"/>
    </source>
</evidence>
<dbReference type="AlphaFoldDB" id="A0A9X9QB47"/>
<feature type="non-terminal residue" evidence="1">
    <location>
        <position position="66"/>
    </location>
</feature>
<protein>
    <submittedName>
        <fullName evidence="1">Uncharacterized protein</fullName>
    </submittedName>
</protein>